<dbReference type="InterPro" id="IPR036691">
    <property type="entry name" value="Endo/exonu/phosph_ase_sf"/>
</dbReference>
<comment type="cofactor">
    <cofactor evidence="10">
        <name>Mg(2+)</name>
        <dbReference type="ChEBI" id="CHEBI:18420"/>
    </cofactor>
    <cofactor evidence="10">
        <name>Mn(2+)</name>
        <dbReference type="ChEBI" id="CHEBI:29035"/>
    </cofactor>
    <text evidence="10">Probably binds two magnesium or manganese ions per subunit.</text>
</comment>
<organism evidence="14 15">
    <name type="scientific">Sus scrofa</name>
    <name type="common">Pig</name>
    <dbReference type="NCBI Taxonomy" id="9823"/>
    <lineage>
        <taxon>Eukaryota</taxon>
        <taxon>Metazoa</taxon>
        <taxon>Chordata</taxon>
        <taxon>Craniata</taxon>
        <taxon>Vertebrata</taxon>
        <taxon>Euteleostomi</taxon>
        <taxon>Mammalia</taxon>
        <taxon>Eutheria</taxon>
        <taxon>Laurasiatheria</taxon>
        <taxon>Artiodactyla</taxon>
        <taxon>Suina</taxon>
        <taxon>Suidae</taxon>
        <taxon>Sus</taxon>
    </lineage>
</organism>
<dbReference type="Pfam" id="PF03372">
    <property type="entry name" value="Exo_endo_phos"/>
    <property type="match status" value="1"/>
</dbReference>
<evidence type="ECO:0000256" key="3">
    <source>
        <dbReference type="ARBA" id="ARBA00012115"/>
    </source>
</evidence>
<comment type="catalytic activity">
    <reaction evidence="1">
        <text>Exonucleolytic cleavage in the 3'- to 5'-direction to yield nucleoside 5'-phosphates.</text>
        <dbReference type="EC" id="3.1.11.2"/>
    </reaction>
</comment>
<feature type="binding site" evidence="10">
    <location>
        <position position="184"/>
    </location>
    <ligand>
        <name>Mg(2+)</name>
        <dbReference type="ChEBI" id="CHEBI:18420"/>
        <label>1</label>
    </ligand>
</feature>
<sequence length="206" mass="24102">MSRRKKKYTQADNNRRPSKQKKKKKGRMENHRINWNTRFKMAINNHLSIITLNVNGLNAPIKRHRVAEWIKRQKPSICCLQETHLRTKDTYRLKVKGWGKVFHANRHDRKAGVATLISDKIDFKTKDIKKDKEGHYFMIKGSIQGEDVTIINIYAPNIGAPRYIQQILTDIKGDIDENTIIVGDLNTPSHQWTDPLDRKPIKQQRS</sequence>
<keyword evidence="10" id="KW-0464">Manganese</keyword>
<evidence type="ECO:0000256" key="12">
    <source>
        <dbReference type="SAM" id="MobiDB-lite"/>
    </source>
</evidence>
<dbReference type="Proteomes" id="UP000314985">
    <property type="component" value="Unassembled WGS sequence"/>
</dbReference>
<dbReference type="EC" id="3.1.11.2" evidence="3"/>
<protein>
    <recommendedName>
        <fullName evidence="3">exodeoxyribonuclease III</fullName>
        <ecNumber evidence="3">3.1.11.2</ecNumber>
    </recommendedName>
</protein>
<evidence type="ECO:0000256" key="6">
    <source>
        <dbReference type="ARBA" id="ARBA00022801"/>
    </source>
</evidence>
<keyword evidence="8" id="KW-0233">DNA recombination</keyword>
<evidence type="ECO:0000256" key="4">
    <source>
        <dbReference type="ARBA" id="ARBA00022723"/>
    </source>
</evidence>
<dbReference type="InterPro" id="IPR004808">
    <property type="entry name" value="AP_endonuc_1"/>
</dbReference>
<evidence type="ECO:0000313" key="15">
    <source>
        <dbReference type="Proteomes" id="UP000314985"/>
    </source>
</evidence>
<dbReference type="GO" id="GO:0006281">
    <property type="term" value="P:DNA repair"/>
    <property type="evidence" value="ECO:0007669"/>
    <property type="project" value="UniProtKB-KW"/>
</dbReference>
<dbReference type="PANTHER" id="PTHR22748">
    <property type="entry name" value="AP ENDONUCLEASE"/>
    <property type="match status" value="1"/>
</dbReference>
<feature type="domain" description="Endonuclease/exonuclease/phosphatase" evidence="13">
    <location>
        <begin position="50"/>
        <end position="195"/>
    </location>
</feature>
<evidence type="ECO:0000256" key="1">
    <source>
        <dbReference type="ARBA" id="ARBA00000493"/>
    </source>
</evidence>
<feature type="binding site" evidence="10">
    <location>
        <position position="82"/>
    </location>
    <ligand>
        <name>Mg(2+)</name>
        <dbReference type="ChEBI" id="CHEBI:18420"/>
        <label>1</label>
    </ligand>
</feature>
<evidence type="ECO:0000259" key="13">
    <source>
        <dbReference type="Pfam" id="PF03372"/>
    </source>
</evidence>
<reference evidence="14" key="2">
    <citation type="submission" date="2025-08" db="UniProtKB">
        <authorList>
            <consortium name="Ensembl"/>
        </authorList>
    </citation>
    <scope>IDENTIFICATION</scope>
</reference>
<dbReference type="GO" id="GO:0046872">
    <property type="term" value="F:metal ion binding"/>
    <property type="evidence" value="ECO:0007669"/>
    <property type="project" value="UniProtKB-KW"/>
</dbReference>
<keyword evidence="7 10" id="KW-0460">Magnesium</keyword>
<dbReference type="SUPFAM" id="SSF56219">
    <property type="entry name" value="DNase I-like"/>
    <property type="match status" value="1"/>
</dbReference>
<proteinExistence type="inferred from homology"/>
<evidence type="ECO:0000256" key="10">
    <source>
        <dbReference type="PIRSR" id="PIRSR604808-2"/>
    </source>
</evidence>
<evidence type="ECO:0000256" key="7">
    <source>
        <dbReference type="ARBA" id="ARBA00022842"/>
    </source>
</evidence>
<dbReference type="PANTHER" id="PTHR22748:SF25">
    <property type="entry name" value="ENDONUCLEASE_EXONUCLEASE_PHOSPHATASE DOMAIN-CONTAINING PROTEIN"/>
    <property type="match status" value="1"/>
</dbReference>
<dbReference type="GO" id="GO:0006310">
    <property type="term" value="P:DNA recombination"/>
    <property type="evidence" value="ECO:0007669"/>
    <property type="project" value="UniProtKB-KW"/>
</dbReference>
<dbReference type="Gene3D" id="3.60.10.10">
    <property type="entry name" value="Endonuclease/exonuclease/phosphatase"/>
    <property type="match status" value="1"/>
</dbReference>
<evidence type="ECO:0000256" key="8">
    <source>
        <dbReference type="ARBA" id="ARBA00023172"/>
    </source>
</evidence>
<feature type="binding site" evidence="10">
    <location>
        <position position="186"/>
    </location>
    <ligand>
        <name>Mg(2+)</name>
        <dbReference type="ChEBI" id="CHEBI:18420"/>
        <label>1</label>
    </ligand>
</feature>
<evidence type="ECO:0000256" key="5">
    <source>
        <dbReference type="ARBA" id="ARBA00022763"/>
    </source>
</evidence>
<feature type="binding site" evidence="10">
    <location>
        <position position="53"/>
    </location>
    <ligand>
        <name>Mg(2+)</name>
        <dbReference type="ChEBI" id="CHEBI:18420"/>
        <label>1</label>
    </ligand>
</feature>
<evidence type="ECO:0000313" key="14">
    <source>
        <dbReference type="Ensembl" id="ENSSSCP00070015443.1"/>
    </source>
</evidence>
<dbReference type="AlphaFoldDB" id="A0A4X1TKB7"/>
<evidence type="ECO:0000256" key="11">
    <source>
        <dbReference type="PIRSR" id="PIRSR604808-3"/>
    </source>
</evidence>
<evidence type="ECO:0000256" key="9">
    <source>
        <dbReference type="ARBA" id="ARBA00023204"/>
    </source>
</evidence>
<keyword evidence="4 10" id="KW-0479">Metal-binding</keyword>
<keyword evidence="5" id="KW-0227">DNA damage</keyword>
<accession>A0A4X1TKB7</accession>
<feature type="site" description="Transition state stabilizer" evidence="11">
    <location>
        <position position="186"/>
    </location>
</feature>
<keyword evidence="9" id="KW-0234">DNA repair</keyword>
<keyword evidence="6" id="KW-0378">Hydrolase</keyword>
<feature type="compositionally biased region" description="Basic residues" evidence="12">
    <location>
        <begin position="16"/>
        <end position="26"/>
    </location>
</feature>
<dbReference type="CDD" id="cd09076">
    <property type="entry name" value="L1-EN"/>
    <property type="match status" value="1"/>
</dbReference>
<comment type="similarity">
    <text evidence="2">Belongs to the DNA repair enzymes AP/ExoA family.</text>
</comment>
<dbReference type="Ensembl" id="ENSSSCT00070018584.1">
    <property type="protein sequence ID" value="ENSSSCP00070015443.1"/>
    <property type="gene ID" value="ENSSSCG00070009588.1"/>
</dbReference>
<name>A0A4X1TKB7_PIG</name>
<dbReference type="GO" id="GO:0008311">
    <property type="term" value="F:double-stranded DNA 3'-5' DNA exonuclease activity"/>
    <property type="evidence" value="ECO:0007669"/>
    <property type="project" value="UniProtKB-EC"/>
</dbReference>
<dbReference type="InterPro" id="IPR005135">
    <property type="entry name" value="Endo/exonuclease/phosphatase"/>
</dbReference>
<feature type="region of interest" description="Disordered" evidence="12">
    <location>
        <begin position="1"/>
        <end position="29"/>
    </location>
</feature>
<evidence type="ECO:0000256" key="2">
    <source>
        <dbReference type="ARBA" id="ARBA00007092"/>
    </source>
</evidence>
<reference evidence="15" key="1">
    <citation type="submission" date="2017-08" db="EMBL/GenBank/DDBJ databases">
        <title>USMARCv1.0.</title>
        <authorList>
            <person name="Hannum G.I."/>
            <person name="Koren S."/>
            <person name="Schroeder S.G."/>
            <person name="Chin S.C."/>
            <person name="Nonneman D.J."/>
            <person name="Becker S.A."/>
            <person name="Rosen B.D."/>
            <person name="Bickhart D.M."/>
            <person name="Putnam N.H."/>
            <person name="Green R.E."/>
            <person name="Tuggle C.K."/>
            <person name="Liu H."/>
            <person name="Rohrer G.A."/>
            <person name="Warr A."/>
            <person name="Hall R."/>
            <person name="Kim K."/>
            <person name="Hume D.A."/>
            <person name="Talbot R."/>
            <person name="Chow W."/>
            <person name="Howe K."/>
            <person name="Schwartz A.S."/>
            <person name="Watson M."/>
            <person name="Archibald A.L."/>
            <person name="Phillippy A.M."/>
            <person name="Smith T.P.L."/>
        </authorList>
    </citation>
    <scope>NUCLEOTIDE SEQUENCE [LARGE SCALE GENOMIC DNA]</scope>
</reference>